<evidence type="ECO:0000259" key="1">
    <source>
        <dbReference type="PROSITE" id="PS51186"/>
    </source>
</evidence>
<evidence type="ECO:0000313" key="2">
    <source>
        <dbReference type="EMBL" id="MEX6430273.1"/>
    </source>
</evidence>
<dbReference type="RefSeq" id="WP_276986018.1">
    <property type="nucleotide sequence ID" value="NZ_JBFSHR010000044.1"/>
</dbReference>
<organism evidence="2 3">
    <name type="scientific">Ferrimicrobium acidiphilum</name>
    <dbReference type="NCBI Taxonomy" id="121039"/>
    <lineage>
        <taxon>Bacteria</taxon>
        <taxon>Bacillati</taxon>
        <taxon>Actinomycetota</taxon>
        <taxon>Acidimicrobiia</taxon>
        <taxon>Acidimicrobiales</taxon>
        <taxon>Acidimicrobiaceae</taxon>
        <taxon>Ferrimicrobium</taxon>
    </lineage>
</organism>
<dbReference type="InterPro" id="IPR051908">
    <property type="entry name" value="Ribosomal_N-acetyltransferase"/>
</dbReference>
<comment type="caution">
    <text evidence="2">The sequence shown here is derived from an EMBL/GenBank/DDBJ whole genome shotgun (WGS) entry which is preliminary data.</text>
</comment>
<keyword evidence="3" id="KW-1185">Reference proteome</keyword>
<name>A0ABV3Y6X6_9ACTN</name>
<dbReference type="EMBL" id="JBFSHR010000044">
    <property type="protein sequence ID" value="MEX6430273.1"/>
    <property type="molecule type" value="Genomic_DNA"/>
</dbReference>
<dbReference type="PANTHER" id="PTHR43441:SF2">
    <property type="entry name" value="FAMILY ACETYLTRANSFERASE, PUTATIVE (AFU_ORTHOLOGUE AFUA_7G00850)-RELATED"/>
    <property type="match status" value="1"/>
</dbReference>
<accession>A0ABV3Y6X6</accession>
<gene>
    <name evidence="2" type="ORF">AB6A68_10585</name>
</gene>
<dbReference type="PROSITE" id="PS51186">
    <property type="entry name" value="GNAT"/>
    <property type="match status" value="1"/>
</dbReference>
<dbReference type="SUPFAM" id="SSF55729">
    <property type="entry name" value="Acyl-CoA N-acyltransferases (Nat)"/>
    <property type="match status" value="1"/>
</dbReference>
<dbReference type="Gene3D" id="3.40.630.30">
    <property type="match status" value="1"/>
</dbReference>
<reference evidence="2 3" key="1">
    <citation type="submission" date="2024-07" db="EMBL/GenBank/DDBJ databases">
        <title>Draft Genome Sequence of Ferrimicrobium acidiphilum Strain YE2023, Isolated from a Pulp of Bioleach Reactor.</title>
        <authorList>
            <person name="Elkina Y.A."/>
            <person name="Bulaeva A.G."/>
            <person name="Beletsky A.V."/>
            <person name="Mardanov A.V."/>
        </authorList>
    </citation>
    <scope>NUCLEOTIDE SEQUENCE [LARGE SCALE GENOMIC DNA]</scope>
    <source>
        <strain evidence="2 3">YE2023</strain>
    </source>
</reference>
<evidence type="ECO:0000313" key="3">
    <source>
        <dbReference type="Proteomes" id="UP001560267"/>
    </source>
</evidence>
<dbReference type="Pfam" id="PF13302">
    <property type="entry name" value="Acetyltransf_3"/>
    <property type="match status" value="1"/>
</dbReference>
<dbReference type="PANTHER" id="PTHR43441">
    <property type="entry name" value="RIBOSOMAL-PROTEIN-SERINE ACETYLTRANSFERASE"/>
    <property type="match status" value="1"/>
</dbReference>
<dbReference type="InterPro" id="IPR000182">
    <property type="entry name" value="GNAT_dom"/>
</dbReference>
<proteinExistence type="predicted"/>
<protein>
    <submittedName>
        <fullName evidence="2">GNAT family protein</fullName>
    </submittedName>
</protein>
<sequence length="239" mass="27225">MAEFNHLGQPVGAFVGDWLSRPRPTARPLQGCWCRLEPLDPARHGAELFASNSTDCGSRMWTYLPYGPFAEFATYASWLTRVANQGDPMFFAIIDESSQAVGVAAFQRIDPNAGSIEVGHLAFSPALQRRRAATEAMFVMMRTVFDELGYRRYEWKCDALNQASRRAAERLGFTYEGTFRQANVVKNRNRDTAWYSIIDSEWPPLRLALSQWLQRDNFDESGRQRRSLSEFASQRSGHP</sequence>
<dbReference type="InterPro" id="IPR016181">
    <property type="entry name" value="Acyl_CoA_acyltransferase"/>
</dbReference>
<feature type="domain" description="N-acetyltransferase" evidence="1">
    <location>
        <begin position="34"/>
        <end position="191"/>
    </location>
</feature>
<dbReference type="Proteomes" id="UP001560267">
    <property type="component" value="Unassembled WGS sequence"/>
</dbReference>